<dbReference type="Pfam" id="PF01926">
    <property type="entry name" value="MMR_HSR1"/>
    <property type="match status" value="1"/>
</dbReference>
<gene>
    <name evidence="2" type="ORF">MHBO_003124</name>
</gene>
<evidence type="ECO:0000313" key="2">
    <source>
        <dbReference type="EMBL" id="MES1921593.1"/>
    </source>
</evidence>
<evidence type="ECO:0000313" key="3">
    <source>
        <dbReference type="Proteomes" id="UP001439008"/>
    </source>
</evidence>
<dbReference type="PANTHER" id="PTHR46434">
    <property type="entry name" value="GENETIC INTERACTOR OF PROHIBITINS 3, MITOCHONDRIAL"/>
    <property type="match status" value="1"/>
</dbReference>
<feature type="non-terminal residue" evidence="2">
    <location>
        <position position="199"/>
    </location>
</feature>
<dbReference type="PANTHER" id="PTHR46434:SF1">
    <property type="entry name" value="GENETIC INTERACTOR OF PROHIBITINS 3, MITOCHONDRIAL"/>
    <property type="match status" value="1"/>
</dbReference>
<sequence>MEKMEILHLDEKSNLKTDQNDFSKSLTKNLAKRKFKQICVRCHQLRFQGKVRSGKNMDLSDFWNSLEKIMREYPRSAILLIIDIFDFNGTILKNLKKIVNKDHPVVIAINKIDLIPVNCSKSVLNKWALLSVKNLGLWIHEVMLISGKDNVNLGRLQNSLVDLSKKNIKEIFVVGTTNVGKSTLINSMRMKKMITTVGG</sequence>
<accession>A0ABV2AQA2</accession>
<feature type="domain" description="G" evidence="1">
    <location>
        <begin position="171"/>
        <end position="195"/>
    </location>
</feature>
<evidence type="ECO:0000259" key="1">
    <source>
        <dbReference type="Pfam" id="PF01926"/>
    </source>
</evidence>
<dbReference type="InterPro" id="IPR027417">
    <property type="entry name" value="P-loop_NTPase"/>
</dbReference>
<protein>
    <recommendedName>
        <fullName evidence="1">G domain-containing protein</fullName>
    </recommendedName>
</protein>
<dbReference type="SUPFAM" id="SSF52540">
    <property type="entry name" value="P-loop containing nucleoside triphosphate hydrolases"/>
    <property type="match status" value="1"/>
</dbReference>
<comment type="caution">
    <text evidence="2">The sequence shown here is derived from an EMBL/GenBank/DDBJ whole genome shotgun (WGS) entry which is preliminary data.</text>
</comment>
<dbReference type="InterPro" id="IPR050896">
    <property type="entry name" value="Mito_lipid_metab_GTPase"/>
</dbReference>
<proteinExistence type="predicted"/>
<dbReference type="EMBL" id="JBDODL010001527">
    <property type="protein sequence ID" value="MES1921593.1"/>
    <property type="molecule type" value="Genomic_DNA"/>
</dbReference>
<name>A0ABV2AQA2_9EUKA</name>
<dbReference type="Proteomes" id="UP001439008">
    <property type="component" value="Unassembled WGS sequence"/>
</dbReference>
<dbReference type="InterPro" id="IPR006073">
    <property type="entry name" value="GTP-bd"/>
</dbReference>
<organism evidence="2 3">
    <name type="scientific">Bonamia ostreae</name>
    <dbReference type="NCBI Taxonomy" id="126728"/>
    <lineage>
        <taxon>Eukaryota</taxon>
        <taxon>Sar</taxon>
        <taxon>Rhizaria</taxon>
        <taxon>Endomyxa</taxon>
        <taxon>Ascetosporea</taxon>
        <taxon>Haplosporida</taxon>
        <taxon>Bonamia</taxon>
    </lineage>
</organism>
<dbReference type="Gene3D" id="3.40.50.300">
    <property type="entry name" value="P-loop containing nucleotide triphosphate hydrolases"/>
    <property type="match status" value="1"/>
</dbReference>
<reference evidence="2 3" key="1">
    <citation type="journal article" date="2024" name="BMC Biol.">
        <title>Comparative genomics of Ascetosporea gives new insight into the evolutionary basis for animal parasitism in Rhizaria.</title>
        <authorList>
            <person name="Hiltunen Thoren M."/>
            <person name="Onut-Brannstrom I."/>
            <person name="Alfjorden A."/>
            <person name="Peckova H."/>
            <person name="Swords F."/>
            <person name="Hooper C."/>
            <person name="Holzer A.S."/>
            <person name="Bass D."/>
            <person name="Burki F."/>
        </authorList>
    </citation>
    <scope>NUCLEOTIDE SEQUENCE [LARGE SCALE GENOMIC DNA]</scope>
    <source>
        <strain evidence="2">20-A016</strain>
    </source>
</reference>
<keyword evidence="3" id="KW-1185">Reference proteome</keyword>